<dbReference type="AlphaFoldDB" id="A0AAW2ZDM4"/>
<dbReference type="SUPFAM" id="SSF55811">
    <property type="entry name" value="Nudix"/>
    <property type="match status" value="1"/>
</dbReference>
<evidence type="ECO:0000256" key="1">
    <source>
        <dbReference type="SAM" id="MobiDB-lite"/>
    </source>
</evidence>
<dbReference type="InterPro" id="IPR015797">
    <property type="entry name" value="NUDIX_hydrolase-like_dom_sf"/>
</dbReference>
<feature type="region of interest" description="Disordered" evidence="1">
    <location>
        <begin position="1"/>
        <end position="22"/>
    </location>
</feature>
<dbReference type="Proteomes" id="UP001431209">
    <property type="component" value="Unassembled WGS sequence"/>
</dbReference>
<evidence type="ECO:0008006" key="4">
    <source>
        <dbReference type="Google" id="ProtNLM"/>
    </source>
</evidence>
<reference evidence="2 3" key="1">
    <citation type="submission" date="2024-03" db="EMBL/GenBank/DDBJ databases">
        <title>The Acrasis kona genome and developmental transcriptomes reveal deep origins of eukaryotic multicellular pathways.</title>
        <authorList>
            <person name="Sheikh S."/>
            <person name="Fu C.-J."/>
            <person name="Brown M.W."/>
            <person name="Baldauf S.L."/>
        </authorList>
    </citation>
    <scope>NUCLEOTIDE SEQUENCE [LARGE SCALE GENOMIC DNA]</scope>
    <source>
        <strain evidence="2 3">ATCC MYA-3509</strain>
    </source>
</reference>
<feature type="compositionally biased region" description="Polar residues" evidence="1">
    <location>
        <begin position="1"/>
        <end position="17"/>
    </location>
</feature>
<dbReference type="EMBL" id="JAOPGA020001346">
    <property type="protein sequence ID" value="KAL0487468.1"/>
    <property type="molecule type" value="Genomic_DNA"/>
</dbReference>
<proteinExistence type="predicted"/>
<evidence type="ECO:0000313" key="3">
    <source>
        <dbReference type="Proteomes" id="UP001431209"/>
    </source>
</evidence>
<keyword evidence="3" id="KW-1185">Reference proteome</keyword>
<name>A0AAW2ZDM4_9EUKA</name>
<dbReference type="Gene3D" id="3.90.79.10">
    <property type="entry name" value="Nucleoside Triphosphate Pyrophosphohydrolase"/>
    <property type="match status" value="1"/>
</dbReference>
<evidence type="ECO:0000313" key="2">
    <source>
        <dbReference type="EMBL" id="KAL0487468.1"/>
    </source>
</evidence>
<comment type="caution">
    <text evidence="2">The sequence shown here is derived from an EMBL/GenBank/DDBJ whole genome shotgun (WGS) entry which is preliminary data.</text>
</comment>
<accession>A0AAW2ZDM4</accession>
<sequence length="251" mass="28959">MSDTNHQKVQSISSPDKSTLKAHNVRRIKNKNKPPCYLHTINKCRKQGEGCKNGEHIDGPFDINKWYKSGGILAYTYIDNDAQLLVGKEEGDEWTTFGGKREPCDETSIDTCVREFCEESVAAYVPEDISTENMTPKQQLVESIAYIKNIVNKQVAENPEKMIYIPSGKFHLLIIELPFVKVDKFDLMRKKNFNSEHKITGTEKTEFDWISARGFAKHFRTNRLANEWNGKTYTSFTKQLIMNANKFFKFI</sequence>
<organism evidence="2 3">
    <name type="scientific">Acrasis kona</name>
    <dbReference type="NCBI Taxonomy" id="1008807"/>
    <lineage>
        <taxon>Eukaryota</taxon>
        <taxon>Discoba</taxon>
        <taxon>Heterolobosea</taxon>
        <taxon>Tetramitia</taxon>
        <taxon>Eutetramitia</taxon>
        <taxon>Acrasidae</taxon>
        <taxon>Acrasis</taxon>
    </lineage>
</organism>
<protein>
    <recommendedName>
        <fullName evidence="4">Nudix hydrolase domain-containing protein</fullName>
    </recommendedName>
</protein>
<gene>
    <name evidence="2" type="ORF">AKO1_004159</name>
</gene>